<evidence type="ECO:0000256" key="2">
    <source>
        <dbReference type="ARBA" id="ARBA00022692"/>
    </source>
</evidence>
<dbReference type="InterPro" id="IPR036259">
    <property type="entry name" value="MFS_trans_sf"/>
</dbReference>
<name>A0A0A1TIP3_9HYPO</name>
<feature type="transmembrane region" description="Helical" evidence="6">
    <location>
        <begin position="475"/>
        <end position="495"/>
    </location>
</feature>
<feature type="transmembrane region" description="Helical" evidence="6">
    <location>
        <begin position="451"/>
        <end position="469"/>
    </location>
</feature>
<keyword evidence="2 6" id="KW-0812">Transmembrane</keyword>
<feature type="transmembrane region" description="Helical" evidence="6">
    <location>
        <begin position="110"/>
        <end position="130"/>
    </location>
</feature>
<keyword evidence="4 6" id="KW-0472">Membrane</keyword>
<dbReference type="GO" id="GO:0000297">
    <property type="term" value="F:spermine transmembrane transporter activity"/>
    <property type="evidence" value="ECO:0007669"/>
    <property type="project" value="TreeGrafter"/>
</dbReference>
<feature type="transmembrane region" description="Helical" evidence="6">
    <location>
        <begin position="300"/>
        <end position="326"/>
    </location>
</feature>
<feature type="compositionally biased region" description="Basic and acidic residues" evidence="5">
    <location>
        <begin position="37"/>
        <end position="61"/>
    </location>
</feature>
<feature type="transmembrane region" description="Helical" evidence="6">
    <location>
        <begin position="338"/>
        <end position="358"/>
    </location>
</feature>
<keyword evidence="3 6" id="KW-1133">Transmembrane helix</keyword>
<feature type="transmembrane region" description="Helical" evidence="6">
    <location>
        <begin position="198"/>
        <end position="218"/>
    </location>
</feature>
<dbReference type="PANTHER" id="PTHR23502">
    <property type="entry name" value="MAJOR FACILITATOR SUPERFAMILY"/>
    <property type="match status" value="1"/>
</dbReference>
<dbReference type="EMBL" id="CDHN01000008">
    <property type="protein sequence ID" value="CEJ94899.1"/>
    <property type="molecule type" value="Genomic_DNA"/>
</dbReference>
<feature type="transmembrane region" description="Helical" evidence="6">
    <location>
        <begin position="379"/>
        <end position="400"/>
    </location>
</feature>
<dbReference type="CDD" id="cd17323">
    <property type="entry name" value="MFS_Tpo1_MDR_like"/>
    <property type="match status" value="1"/>
</dbReference>
<evidence type="ECO:0000256" key="6">
    <source>
        <dbReference type="SAM" id="Phobius"/>
    </source>
</evidence>
<dbReference type="Proteomes" id="UP000039046">
    <property type="component" value="Unassembled WGS sequence"/>
</dbReference>
<dbReference type="InterPro" id="IPR011701">
    <property type="entry name" value="MFS"/>
</dbReference>
<dbReference type="GO" id="GO:0015606">
    <property type="term" value="F:spermidine transmembrane transporter activity"/>
    <property type="evidence" value="ECO:0007669"/>
    <property type="project" value="TreeGrafter"/>
</dbReference>
<feature type="transmembrane region" description="Helical" evidence="6">
    <location>
        <begin position="230"/>
        <end position="249"/>
    </location>
</feature>
<dbReference type="HOGENOM" id="CLU_008455_11_3_1"/>
<dbReference type="Pfam" id="PF07690">
    <property type="entry name" value="MFS_1"/>
    <property type="match status" value="1"/>
</dbReference>
<dbReference type="SUPFAM" id="SSF103473">
    <property type="entry name" value="MFS general substrate transporter"/>
    <property type="match status" value="1"/>
</dbReference>
<dbReference type="OrthoDB" id="3936150at2759"/>
<dbReference type="STRING" id="1531966.A0A0A1TIP3"/>
<sequence>MPTEDAVLASTATGLDAAHDLEAAEAAAPVATTNKSQDAHSNDESNGNHEKQPDDLDWDNHPDNALNWPTWRKMHLIASISMMAVMASVGTSIISPATRQLITEFGAGEVTALLPLSLYVFALAFGPLVGGPLSETFGRHPVYLGTTFCGAMFTLGCALVHNFGALCFLRFMAGFCWGPCLAIGSGSLAETFQPKTRGLAMAIFILMPFLGPGLGPILGAFATNRQGWRWTQWILLIFAAVTMILLLTGKETFPPAIKRRLAKKRGQPLPKSTHGTAALAKEFLTIGLFRPIHMIFTEPLVFFLGIYVAINFGVLFSFFAAVPYTFYNVYHFGVEQSGLVFVAVIIGCILGLVTVFLCEGILYRRQIPNFPPHKVPPEYRLYGAMIASIGPPLGLFWYAWTAKSSISWASPAVAILPFAWGNLIIFITFTSYMTDTYKGHLVASQSSANSLMRYAFAGAFPLFITRLYDRVGIDWGLSIFAFVLLALLPIPWLLFKYGPSVRARSHYDTHQY</sequence>
<proteinExistence type="predicted"/>
<comment type="subcellular location">
    <subcellularLocation>
        <location evidence="1">Membrane</location>
        <topology evidence="1">Multi-pass membrane protein</topology>
    </subcellularLocation>
</comment>
<dbReference type="AlphaFoldDB" id="A0A0A1TIP3"/>
<dbReference type="PANTHER" id="PTHR23502:SF38">
    <property type="entry name" value="POLYAMINE TRANSPORTER 4"/>
    <property type="match status" value="1"/>
</dbReference>
<evidence type="ECO:0000259" key="7">
    <source>
        <dbReference type="PROSITE" id="PS50850"/>
    </source>
</evidence>
<evidence type="ECO:0000256" key="1">
    <source>
        <dbReference type="ARBA" id="ARBA00004141"/>
    </source>
</evidence>
<evidence type="ECO:0000256" key="5">
    <source>
        <dbReference type="SAM" id="MobiDB-lite"/>
    </source>
</evidence>
<feature type="domain" description="Major facilitator superfamily (MFS) profile" evidence="7">
    <location>
        <begin position="76"/>
        <end position="504"/>
    </location>
</feature>
<gene>
    <name evidence="8" type="ORF">VHEMI10406</name>
</gene>
<feature type="transmembrane region" description="Helical" evidence="6">
    <location>
        <begin position="142"/>
        <end position="162"/>
    </location>
</feature>
<keyword evidence="9" id="KW-1185">Reference proteome</keyword>
<evidence type="ECO:0000256" key="4">
    <source>
        <dbReference type="ARBA" id="ARBA00023136"/>
    </source>
</evidence>
<dbReference type="PROSITE" id="PS50850">
    <property type="entry name" value="MFS"/>
    <property type="match status" value="1"/>
</dbReference>
<evidence type="ECO:0000313" key="8">
    <source>
        <dbReference type="EMBL" id="CEJ94899.1"/>
    </source>
</evidence>
<feature type="region of interest" description="Disordered" evidence="5">
    <location>
        <begin position="19"/>
        <end position="61"/>
    </location>
</feature>
<evidence type="ECO:0000256" key="3">
    <source>
        <dbReference type="ARBA" id="ARBA00022989"/>
    </source>
</evidence>
<organism evidence="8 9">
    <name type="scientific">[Torrubiella] hemipterigena</name>
    <dbReference type="NCBI Taxonomy" id="1531966"/>
    <lineage>
        <taxon>Eukaryota</taxon>
        <taxon>Fungi</taxon>
        <taxon>Dikarya</taxon>
        <taxon>Ascomycota</taxon>
        <taxon>Pezizomycotina</taxon>
        <taxon>Sordariomycetes</taxon>
        <taxon>Hypocreomycetidae</taxon>
        <taxon>Hypocreales</taxon>
        <taxon>Clavicipitaceae</taxon>
        <taxon>Clavicipitaceae incertae sedis</taxon>
        <taxon>'Torrubiella' clade</taxon>
    </lineage>
</organism>
<reference evidence="8 9" key="1">
    <citation type="journal article" date="2015" name="Genome Announc.">
        <title>Draft Genome Sequence and Gene Annotation of the Entomopathogenic Fungus Verticillium hemipterigenum.</title>
        <authorList>
            <person name="Horn F."/>
            <person name="Habel A."/>
            <person name="Scharf D.H."/>
            <person name="Dworschak J."/>
            <person name="Brakhage A.A."/>
            <person name="Guthke R."/>
            <person name="Hertweck C."/>
            <person name="Linde J."/>
        </authorList>
    </citation>
    <scope>NUCLEOTIDE SEQUENCE [LARGE SCALE GENOMIC DNA]</scope>
</reference>
<evidence type="ECO:0000313" key="9">
    <source>
        <dbReference type="Proteomes" id="UP000039046"/>
    </source>
</evidence>
<dbReference type="InterPro" id="IPR020846">
    <property type="entry name" value="MFS_dom"/>
</dbReference>
<feature type="transmembrane region" description="Helical" evidence="6">
    <location>
        <begin position="76"/>
        <end position="98"/>
    </location>
</feature>
<accession>A0A0A1TIP3</accession>
<feature type="transmembrane region" description="Helical" evidence="6">
    <location>
        <begin position="406"/>
        <end position="430"/>
    </location>
</feature>
<protein>
    <recommendedName>
        <fullName evidence="7">Major facilitator superfamily (MFS) profile domain-containing protein</fullName>
    </recommendedName>
</protein>
<dbReference type="GO" id="GO:0005886">
    <property type="term" value="C:plasma membrane"/>
    <property type="evidence" value="ECO:0007669"/>
    <property type="project" value="TreeGrafter"/>
</dbReference>
<dbReference type="Gene3D" id="1.20.1250.20">
    <property type="entry name" value="MFS general substrate transporter like domains"/>
    <property type="match status" value="1"/>
</dbReference>